<organism evidence="3">
    <name type="scientific">Diacronema lutheri</name>
    <name type="common">Unicellular marine alga</name>
    <name type="synonym">Monochrysis lutheri</name>
    <dbReference type="NCBI Taxonomy" id="2081491"/>
    <lineage>
        <taxon>Eukaryota</taxon>
        <taxon>Haptista</taxon>
        <taxon>Haptophyta</taxon>
        <taxon>Pavlovophyceae</taxon>
        <taxon>Pavlovales</taxon>
        <taxon>Pavlovaceae</taxon>
        <taxon>Diacronema</taxon>
    </lineage>
</organism>
<evidence type="ECO:0000256" key="1">
    <source>
        <dbReference type="ARBA" id="ARBA00023002"/>
    </source>
</evidence>
<dbReference type="EMBL" id="HBEB01013378">
    <property type="protein sequence ID" value="CAD8274293.1"/>
    <property type="molecule type" value="Transcribed_RNA"/>
</dbReference>
<evidence type="ECO:0000259" key="2">
    <source>
        <dbReference type="Pfam" id="PF02668"/>
    </source>
</evidence>
<feature type="domain" description="TauD/TfdA-like" evidence="2">
    <location>
        <begin position="33"/>
        <end position="141"/>
    </location>
</feature>
<protein>
    <recommendedName>
        <fullName evidence="2">TauD/TfdA-like domain-containing protein</fullName>
    </recommendedName>
</protein>
<dbReference type="AlphaFoldDB" id="A0A7R9YLH3"/>
<dbReference type="SUPFAM" id="SSF51197">
    <property type="entry name" value="Clavaminate synthase-like"/>
    <property type="match status" value="1"/>
</dbReference>
<name>A0A7R9YLH3_DIALT</name>
<gene>
    <name evidence="3" type="ORF">PLUT1463_LOCUS8609</name>
</gene>
<accession>A0A7R9YLH3</accession>
<dbReference type="Pfam" id="PF02668">
    <property type="entry name" value="TauD"/>
    <property type="match status" value="1"/>
</dbReference>
<evidence type="ECO:0000313" key="3">
    <source>
        <dbReference type="EMBL" id="CAD8274293.1"/>
    </source>
</evidence>
<reference evidence="3" key="1">
    <citation type="submission" date="2021-01" db="EMBL/GenBank/DDBJ databases">
        <authorList>
            <person name="Corre E."/>
            <person name="Pelletier E."/>
            <person name="Niang G."/>
            <person name="Scheremetjew M."/>
            <person name="Finn R."/>
            <person name="Kale V."/>
            <person name="Holt S."/>
            <person name="Cochrane G."/>
            <person name="Meng A."/>
            <person name="Brown T."/>
            <person name="Cohen L."/>
        </authorList>
    </citation>
    <scope>NUCLEOTIDE SEQUENCE</scope>
    <source>
        <strain evidence="3">RCC1537</strain>
    </source>
</reference>
<proteinExistence type="predicted"/>
<dbReference type="InterPro" id="IPR042098">
    <property type="entry name" value="TauD-like_sf"/>
</dbReference>
<dbReference type="GO" id="GO:0016491">
    <property type="term" value="F:oxidoreductase activity"/>
    <property type="evidence" value="ECO:0007669"/>
    <property type="project" value="UniProtKB-KW"/>
</dbReference>
<dbReference type="Gene3D" id="3.60.130.10">
    <property type="entry name" value="Clavaminate synthase-like"/>
    <property type="match status" value="1"/>
</dbReference>
<keyword evidence="1" id="KW-0560">Oxidoreductase</keyword>
<sequence>MRALSPPLLERARRTSIVASVRDIPDFVRYGTPDELCLFDDVTHPIVDSMPHARARSVEGALADGDATLFIGSPQMRTAGIDAAEGGALLRLLFEHATGPSFTYFHHWTPGDIVIWDNVQTLHHAFGYENNGTVRRELFRTQVRLRPSEEHLALASDGASMPPRWVRADSLPVWVDPPAHAQPERGAVRADGEL</sequence>
<dbReference type="InterPro" id="IPR003819">
    <property type="entry name" value="TauD/TfdA-like"/>
</dbReference>